<protein>
    <submittedName>
        <fullName evidence="2">Uncharacterized protein</fullName>
    </submittedName>
</protein>
<gene>
    <name evidence="2" type="ORF">C0Z10_08665</name>
</gene>
<dbReference type="KEGG" id="aji:C0Z10_08665"/>
<evidence type="ECO:0000313" key="3">
    <source>
        <dbReference type="Proteomes" id="UP000285875"/>
    </source>
</evidence>
<evidence type="ECO:0000256" key="1">
    <source>
        <dbReference type="SAM" id="MobiDB-lite"/>
    </source>
</evidence>
<dbReference type="RefSeq" id="WP_097799102.1">
    <property type="nucleotide sequence ID" value="NZ_CP025570.1"/>
</dbReference>
<dbReference type="AlphaFoldDB" id="A0A3T0S0C8"/>
<sequence length="274" mass="29221">MTRSPLLPGGEIALTGVDLPDGALILAVHHVGRDDAVLVRSAIRGTTGRRPWLGLVMPTRSVPWGTSARSRALAVLRQSGLVVLFPENAIAPGDGVFKGDVEVAHLALETGVPVVPAVITGDRGALRVGEPMDFSRHAETPHSRAVLRAVTDEVMEAISTLAGLPYRDIPAPAARQEASAARRDRSRARRAHRAAARQQLILERQEVRAQAAVEAADLAQAAILARERAKVQAREAALADRLRAAGITPGVIHEADRPDEAYRPGTDGNTEDEH</sequence>
<evidence type="ECO:0000313" key="2">
    <source>
        <dbReference type="EMBL" id="AZZ39810.1"/>
    </source>
</evidence>
<dbReference type="EMBL" id="CP025570">
    <property type="protein sequence ID" value="AZZ39810.1"/>
    <property type="molecule type" value="Genomic_DNA"/>
</dbReference>
<feature type="region of interest" description="Disordered" evidence="1">
    <location>
        <begin position="249"/>
        <end position="274"/>
    </location>
</feature>
<accession>A0A3T0S0C8</accession>
<organism evidence="2 3">
    <name type="scientific">Acidipropionibacterium jensenii</name>
    <dbReference type="NCBI Taxonomy" id="1749"/>
    <lineage>
        <taxon>Bacteria</taxon>
        <taxon>Bacillati</taxon>
        <taxon>Actinomycetota</taxon>
        <taxon>Actinomycetes</taxon>
        <taxon>Propionibacteriales</taxon>
        <taxon>Propionibacteriaceae</taxon>
        <taxon>Acidipropionibacterium</taxon>
    </lineage>
</organism>
<name>A0A3T0S0C8_9ACTN</name>
<reference evidence="3" key="1">
    <citation type="submission" date="2017-12" db="EMBL/GenBank/DDBJ databases">
        <title>Whole genome sequencing of Acidipropionibacterium jensenii strains JS279 and JS280.</title>
        <authorList>
            <person name="Deptula P."/>
            <person name="Laine P."/>
            <person name="Smolander O.-P."/>
            <person name="Paulin L."/>
            <person name="Auvinen P."/>
            <person name="Varmanen P."/>
        </authorList>
    </citation>
    <scope>NUCLEOTIDE SEQUENCE [LARGE SCALE GENOMIC DNA]</scope>
    <source>
        <strain evidence="3">JS280</strain>
    </source>
</reference>
<dbReference type="Proteomes" id="UP000285875">
    <property type="component" value="Chromosome"/>
</dbReference>
<proteinExistence type="predicted"/>
<feature type="compositionally biased region" description="Basic and acidic residues" evidence="1">
    <location>
        <begin position="253"/>
        <end position="262"/>
    </location>
</feature>
<dbReference type="GeneID" id="82883537"/>